<reference evidence="2" key="1">
    <citation type="journal article" date="2012" name="PLoS ONE">
        <title>The success of Acinetobacter species; genetic, metabolic and virulence attributes.</title>
        <authorList>
            <person name="Peleg A.Y."/>
            <person name="de Breij A."/>
            <person name="Adams M.D."/>
            <person name="Cerqueira G.M."/>
            <person name="Mocali S."/>
            <person name="Galardini M."/>
            <person name="Nibbering P.H."/>
            <person name="Earl A.M."/>
            <person name="Ward D.V."/>
            <person name="Paterson D.L."/>
            <person name="Seifert H."/>
            <person name="Dijkshoorn L."/>
        </authorList>
    </citation>
    <scope>NUCLEOTIDE SEQUENCE [LARGE SCALE GENOMIC DNA]</scope>
    <source>
        <strain evidence="2">SH046</strain>
    </source>
</reference>
<evidence type="ECO:0000313" key="1">
    <source>
        <dbReference type="EMBL" id="EEY95828.1"/>
    </source>
</evidence>
<accession>D0SEG8</accession>
<organism evidence="1 2">
    <name type="scientific">Acinetobacter johnsonii SH046</name>
    <dbReference type="NCBI Taxonomy" id="575586"/>
    <lineage>
        <taxon>Bacteria</taxon>
        <taxon>Pseudomonadati</taxon>
        <taxon>Pseudomonadota</taxon>
        <taxon>Gammaproteobacteria</taxon>
        <taxon>Moraxellales</taxon>
        <taxon>Moraxellaceae</taxon>
        <taxon>Acinetobacter</taxon>
    </lineage>
</organism>
<protein>
    <submittedName>
        <fullName evidence="1">Uncharacterized protein</fullName>
    </submittedName>
</protein>
<dbReference type="EMBL" id="GG704967">
    <property type="protein sequence ID" value="EEY95828.1"/>
    <property type="molecule type" value="Genomic_DNA"/>
</dbReference>
<sequence>MFNVKTKIVRLLMSVKPNMPMEFECAHCNKIYLGQYQHIMRPHYPDCPSCEQPGLLLGIAVIEDLLKHPFSFVQNYFKQTLRKLNKPRL</sequence>
<dbReference type="AlphaFoldDB" id="D0SEG8"/>
<proteinExistence type="predicted"/>
<dbReference type="Proteomes" id="UP000012047">
    <property type="component" value="Unassembled WGS sequence"/>
</dbReference>
<name>D0SEG8_ACIJO</name>
<dbReference type="eggNOG" id="ENOG5031RVJ">
    <property type="taxonomic scope" value="Bacteria"/>
</dbReference>
<dbReference type="HOGENOM" id="CLU_199485_0_0_6"/>
<evidence type="ECO:0000313" key="2">
    <source>
        <dbReference type="Proteomes" id="UP000012047"/>
    </source>
</evidence>
<gene>
    <name evidence="1" type="ORF">HMPREF0016_02241</name>
</gene>